<evidence type="ECO:0000313" key="2">
    <source>
        <dbReference type="Proteomes" id="UP000805193"/>
    </source>
</evidence>
<sequence length="252" mass="27740">MGLADDVLQVECGTKPNNANATCRPRSKPCLLIVEQDPCEYKNIASTERKAESTQPEVEGPIEKRNDGTKFNFGFDRKLRLRPTVTLAVLVSTANVHADSHSYYTGCSNRSASCSWRVESANSSCSRSSCPSSNCCHTNCSASCNQMVDRSIHGAHSLCSHCIRSCDNNTGNCSRIMVLQLPTHNRNLCCGSLGCCPRYRISTSCCTSNHHLMHCADSMPTASRFLHIPGGQQFIGDEKLSFTLKQCRCVWF</sequence>
<keyword evidence="2" id="KW-1185">Reference proteome</keyword>
<comment type="caution">
    <text evidence="1">The sequence shown here is derived from an EMBL/GenBank/DDBJ whole genome shotgun (WGS) entry which is preliminary data.</text>
</comment>
<evidence type="ECO:0000313" key="1">
    <source>
        <dbReference type="EMBL" id="KAG0443433.1"/>
    </source>
</evidence>
<accession>A0AC60QUR7</accession>
<proteinExistence type="predicted"/>
<dbReference type="Proteomes" id="UP000805193">
    <property type="component" value="Unassembled WGS sequence"/>
</dbReference>
<gene>
    <name evidence="1" type="ORF">HPB47_014921</name>
</gene>
<protein>
    <submittedName>
        <fullName evidence="1">Uncharacterized protein</fullName>
    </submittedName>
</protein>
<name>A0AC60QUR7_IXOPE</name>
<dbReference type="EMBL" id="JABSTQ010003439">
    <property type="protein sequence ID" value="KAG0443433.1"/>
    <property type="molecule type" value="Genomic_DNA"/>
</dbReference>
<organism evidence="1 2">
    <name type="scientific">Ixodes persulcatus</name>
    <name type="common">Taiga tick</name>
    <dbReference type="NCBI Taxonomy" id="34615"/>
    <lineage>
        <taxon>Eukaryota</taxon>
        <taxon>Metazoa</taxon>
        <taxon>Ecdysozoa</taxon>
        <taxon>Arthropoda</taxon>
        <taxon>Chelicerata</taxon>
        <taxon>Arachnida</taxon>
        <taxon>Acari</taxon>
        <taxon>Parasitiformes</taxon>
        <taxon>Ixodida</taxon>
        <taxon>Ixodoidea</taxon>
        <taxon>Ixodidae</taxon>
        <taxon>Ixodinae</taxon>
        <taxon>Ixodes</taxon>
    </lineage>
</organism>
<reference evidence="1 2" key="1">
    <citation type="journal article" date="2020" name="Cell">
        <title>Large-Scale Comparative Analyses of Tick Genomes Elucidate Their Genetic Diversity and Vector Capacities.</title>
        <authorList>
            <consortium name="Tick Genome and Microbiome Consortium (TIGMIC)"/>
            <person name="Jia N."/>
            <person name="Wang J."/>
            <person name="Shi W."/>
            <person name="Du L."/>
            <person name="Sun Y."/>
            <person name="Zhan W."/>
            <person name="Jiang J.F."/>
            <person name="Wang Q."/>
            <person name="Zhang B."/>
            <person name="Ji P."/>
            <person name="Bell-Sakyi L."/>
            <person name="Cui X.M."/>
            <person name="Yuan T.T."/>
            <person name="Jiang B.G."/>
            <person name="Yang W.F."/>
            <person name="Lam T.T."/>
            <person name="Chang Q.C."/>
            <person name="Ding S.J."/>
            <person name="Wang X.J."/>
            <person name="Zhu J.G."/>
            <person name="Ruan X.D."/>
            <person name="Zhao L."/>
            <person name="Wei J.T."/>
            <person name="Ye R.Z."/>
            <person name="Que T.C."/>
            <person name="Du C.H."/>
            <person name="Zhou Y.H."/>
            <person name="Cheng J.X."/>
            <person name="Dai P.F."/>
            <person name="Guo W.B."/>
            <person name="Han X.H."/>
            <person name="Huang E.J."/>
            <person name="Li L.F."/>
            <person name="Wei W."/>
            <person name="Gao Y.C."/>
            <person name="Liu J.Z."/>
            <person name="Shao H.Z."/>
            <person name="Wang X."/>
            <person name="Wang C.C."/>
            <person name="Yang T.C."/>
            <person name="Huo Q.B."/>
            <person name="Li W."/>
            <person name="Chen H.Y."/>
            <person name="Chen S.E."/>
            <person name="Zhou L.G."/>
            <person name="Ni X.B."/>
            <person name="Tian J.H."/>
            <person name="Sheng Y."/>
            <person name="Liu T."/>
            <person name="Pan Y.S."/>
            <person name="Xia L.Y."/>
            <person name="Li J."/>
            <person name="Zhao F."/>
            <person name="Cao W.C."/>
        </authorList>
    </citation>
    <scope>NUCLEOTIDE SEQUENCE [LARGE SCALE GENOMIC DNA]</scope>
    <source>
        <strain evidence="1">Iper-2018</strain>
    </source>
</reference>